<accession>A0ABQ7SNH7</accession>
<evidence type="ECO:0000256" key="3">
    <source>
        <dbReference type="ARBA" id="ARBA00023157"/>
    </source>
</evidence>
<keyword evidence="1" id="KW-0732">Signal</keyword>
<dbReference type="SMART" id="SM00032">
    <property type="entry name" value="CCP"/>
    <property type="match status" value="3"/>
</dbReference>
<proteinExistence type="predicted"/>
<name>A0ABQ7SNH7_PHRPL</name>
<dbReference type="PANTHER" id="PTHR45656:SF4">
    <property type="entry name" value="PROTEIN CBR-CLEC-78"/>
    <property type="match status" value="1"/>
</dbReference>
<sequence>MIDNNVVLDLGNTITCEAPVVENGIKLSGFGPLYTYGKNITFECKIGYFMVGSYLIRCEINSTWYPEIPSCKKIGPGLCGAPLILSGTVHPFKPQYVSGMIITITCNLHYSFPDDTMEMTTVCQGYNVWDPPVRPCLLRTSPDIFQLTINHGAIIQGKKKNYEPGDSVVVTCDAGYTLVGPSEIRYIGGKQWTPHMPSCSLSTYKVCKDML</sequence>
<evidence type="ECO:0000256" key="4">
    <source>
        <dbReference type="PROSITE-ProRule" id="PRU00302"/>
    </source>
</evidence>
<dbReference type="Pfam" id="PF00084">
    <property type="entry name" value="Sushi"/>
    <property type="match status" value="3"/>
</dbReference>
<gene>
    <name evidence="6" type="ORF">JD844_018447</name>
</gene>
<keyword evidence="4" id="KW-0768">Sushi</keyword>
<dbReference type="InterPro" id="IPR000436">
    <property type="entry name" value="Sushi_SCR_CCP_dom"/>
</dbReference>
<dbReference type="Proteomes" id="UP000826234">
    <property type="component" value="Unassembled WGS sequence"/>
</dbReference>
<comment type="caution">
    <text evidence="6">The sequence shown here is derived from an EMBL/GenBank/DDBJ whole genome shotgun (WGS) entry which is preliminary data.</text>
</comment>
<organism evidence="6 7">
    <name type="scientific">Phrynosoma platyrhinos</name>
    <name type="common">Desert horned lizard</name>
    <dbReference type="NCBI Taxonomy" id="52577"/>
    <lineage>
        <taxon>Eukaryota</taxon>
        <taxon>Metazoa</taxon>
        <taxon>Chordata</taxon>
        <taxon>Craniata</taxon>
        <taxon>Vertebrata</taxon>
        <taxon>Euteleostomi</taxon>
        <taxon>Lepidosauria</taxon>
        <taxon>Squamata</taxon>
        <taxon>Bifurcata</taxon>
        <taxon>Unidentata</taxon>
        <taxon>Episquamata</taxon>
        <taxon>Toxicofera</taxon>
        <taxon>Iguania</taxon>
        <taxon>Phrynosomatidae</taxon>
        <taxon>Phrynosomatinae</taxon>
        <taxon>Phrynosoma</taxon>
    </lineage>
</organism>
<keyword evidence="3 4" id="KW-1015">Disulfide bond</keyword>
<dbReference type="InterPro" id="IPR051277">
    <property type="entry name" value="SEZ6_CSMD_C4BPB_Regulators"/>
</dbReference>
<feature type="disulfide bond" evidence="4">
    <location>
        <begin position="44"/>
        <end position="71"/>
    </location>
</feature>
<keyword evidence="7" id="KW-1185">Reference proteome</keyword>
<feature type="domain" description="Sushi" evidence="5">
    <location>
        <begin position="14"/>
        <end position="73"/>
    </location>
</feature>
<keyword evidence="2" id="KW-0677">Repeat</keyword>
<dbReference type="EMBL" id="JAIPUX010005289">
    <property type="protein sequence ID" value="KAH0618912.1"/>
    <property type="molecule type" value="Genomic_DNA"/>
</dbReference>
<evidence type="ECO:0000313" key="7">
    <source>
        <dbReference type="Proteomes" id="UP000826234"/>
    </source>
</evidence>
<evidence type="ECO:0000256" key="2">
    <source>
        <dbReference type="ARBA" id="ARBA00022737"/>
    </source>
</evidence>
<dbReference type="InterPro" id="IPR035976">
    <property type="entry name" value="Sushi/SCR/CCP_sf"/>
</dbReference>
<dbReference type="PROSITE" id="PS50923">
    <property type="entry name" value="SUSHI"/>
    <property type="match status" value="2"/>
</dbReference>
<reference evidence="6 7" key="1">
    <citation type="journal article" date="2022" name="Gigascience">
        <title>A chromosome-level genome assembly and annotation of the desert horned lizard, Phrynosoma platyrhinos, provides insight into chromosomal rearrangements among reptiles.</title>
        <authorList>
            <person name="Koochekian N."/>
            <person name="Ascanio A."/>
            <person name="Farleigh K."/>
            <person name="Card D.C."/>
            <person name="Schield D.R."/>
            <person name="Castoe T.A."/>
            <person name="Jezkova T."/>
        </authorList>
    </citation>
    <scope>NUCLEOTIDE SEQUENCE [LARGE SCALE GENOMIC DNA]</scope>
    <source>
        <tissue evidence="6">Liver</tissue>
    </source>
</reference>
<dbReference type="CDD" id="cd00033">
    <property type="entry name" value="CCP"/>
    <property type="match status" value="3"/>
</dbReference>
<evidence type="ECO:0000256" key="1">
    <source>
        <dbReference type="ARBA" id="ARBA00022729"/>
    </source>
</evidence>
<dbReference type="Gene3D" id="2.10.70.10">
    <property type="entry name" value="Complement Module, domain 1"/>
    <property type="match status" value="3"/>
</dbReference>
<protein>
    <recommendedName>
        <fullName evidence="5">Sushi domain-containing protein</fullName>
    </recommendedName>
</protein>
<feature type="disulfide bond" evidence="4">
    <location>
        <begin position="172"/>
        <end position="199"/>
    </location>
</feature>
<dbReference type="SUPFAM" id="SSF57535">
    <property type="entry name" value="Complement control module/SCR domain"/>
    <property type="match status" value="3"/>
</dbReference>
<feature type="domain" description="Sushi" evidence="5">
    <location>
        <begin position="134"/>
        <end position="201"/>
    </location>
</feature>
<evidence type="ECO:0000313" key="6">
    <source>
        <dbReference type="EMBL" id="KAH0618912.1"/>
    </source>
</evidence>
<comment type="caution">
    <text evidence="4">Lacks conserved residue(s) required for the propagation of feature annotation.</text>
</comment>
<evidence type="ECO:0000259" key="5">
    <source>
        <dbReference type="PROSITE" id="PS50923"/>
    </source>
</evidence>
<dbReference type="PANTHER" id="PTHR45656">
    <property type="entry name" value="PROTEIN CBR-CLEC-78"/>
    <property type="match status" value="1"/>
</dbReference>